<dbReference type="InterPro" id="IPR044880">
    <property type="entry name" value="NCX_ion-bd_dom_sf"/>
</dbReference>
<feature type="transmembrane region" description="Helical" evidence="5">
    <location>
        <begin position="215"/>
        <end position="239"/>
    </location>
</feature>
<sequence>MLTFSTLGPYQWINNMTWIMLVAGLTLLIVGAELLVKGAARLATSFGIPALVIGLTVVAFGTSAPELAVSIKAAFSGQAELAIANVVGSNIFNILFILGVAALIMPLVVSKQLIRQDVPIMIGISILALVMIQDGVIVKLEASILCIGVILYTFFLFYQGKKIGAESSNTTVEIAAPVWLNIIFIVTGLALLILGSRWLVESAVNIASSFGVSEVVIGLTIVAVGTSLPEVVTSIVATLKGERDIAIGNVVGSNIFNILAVLGISGLFSPTPLLASEQLIHIDIPVMVAVALICLPLFFMGSTLNRFEGFLFLVIYIGYVWYTVAMALSLHYLPQLQMGLLYGLGPLIGFYVGLCLFKDLLKRRYL</sequence>
<organism evidence="7">
    <name type="scientific">marine sediment metagenome</name>
    <dbReference type="NCBI Taxonomy" id="412755"/>
    <lineage>
        <taxon>unclassified sequences</taxon>
        <taxon>metagenomes</taxon>
        <taxon>ecological metagenomes</taxon>
    </lineage>
</organism>
<dbReference type="Gene3D" id="6.10.280.80">
    <property type="entry name" value="NCX, peripheral helical region"/>
    <property type="match status" value="1"/>
</dbReference>
<feature type="transmembrane region" description="Helical" evidence="5">
    <location>
        <begin position="48"/>
        <end position="71"/>
    </location>
</feature>
<dbReference type="InterPro" id="IPR004481">
    <property type="entry name" value="K/Na/Ca-exchanger"/>
</dbReference>
<dbReference type="GO" id="GO:0008273">
    <property type="term" value="F:calcium, potassium:sodium antiporter activity"/>
    <property type="evidence" value="ECO:0007669"/>
    <property type="project" value="TreeGrafter"/>
</dbReference>
<dbReference type="GO" id="GO:0005886">
    <property type="term" value="C:plasma membrane"/>
    <property type="evidence" value="ECO:0007669"/>
    <property type="project" value="TreeGrafter"/>
</dbReference>
<dbReference type="GO" id="GO:0006874">
    <property type="term" value="P:intracellular calcium ion homeostasis"/>
    <property type="evidence" value="ECO:0007669"/>
    <property type="project" value="TreeGrafter"/>
</dbReference>
<evidence type="ECO:0000256" key="1">
    <source>
        <dbReference type="ARBA" id="ARBA00004141"/>
    </source>
</evidence>
<keyword evidence="4 5" id="KW-0472">Membrane</keyword>
<evidence type="ECO:0000256" key="3">
    <source>
        <dbReference type="ARBA" id="ARBA00022989"/>
    </source>
</evidence>
<proteinExistence type="predicted"/>
<dbReference type="Pfam" id="PF01699">
    <property type="entry name" value="Na_Ca_ex"/>
    <property type="match status" value="2"/>
</dbReference>
<keyword evidence="2 5" id="KW-0812">Transmembrane</keyword>
<gene>
    <name evidence="7" type="ORF">LCGC14_0635650</name>
</gene>
<keyword evidence="3 5" id="KW-1133">Transmembrane helix</keyword>
<comment type="subcellular location">
    <subcellularLocation>
        <location evidence="1">Membrane</location>
        <topology evidence="1">Multi-pass membrane protein</topology>
    </subcellularLocation>
</comment>
<evidence type="ECO:0000256" key="2">
    <source>
        <dbReference type="ARBA" id="ARBA00022692"/>
    </source>
</evidence>
<feature type="transmembrane region" description="Helical" evidence="5">
    <location>
        <begin position="12"/>
        <end position="36"/>
    </location>
</feature>
<feature type="transmembrane region" description="Helical" evidence="5">
    <location>
        <begin position="311"/>
        <end position="333"/>
    </location>
</feature>
<evidence type="ECO:0000259" key="6">
    <source>
        <dbReference type="Pfam" id="PF01699"/>
    </source>
</evidence>
<accession>A0A0F9R0K1</accession>
<evidence type="ECO:0000256" key="4">
    <source>
        <dbReference type="ARBA" id="ARBA00023136"/>
    </source>
</evidence>
<feature type="transmembrane region" description="Helical" evidence="5">
    <location>
        <begin position="118"/>
        <end position="136"/>
    </location>
</feature>
<dbReference type="GO" id="GO:0005262">
    <property type="term" value="F:calcium channel activity"/>
    <property type="evidence" value="ECO:0007669"/>
    <property type="project" value="TreeGrafter"/>
</dbReference>
<evidence type="ECO:0000256" key="5">
    <source>
        <dbReference type="SAM" id="Phobius"/>
    </source>
</evidence>
<dbReference type="Gene3D" id="1.20.1420.30">
    <property type="entry name" value="NCX, central ion-binding region"/>
    <property type="match status" value="1"/>
</dbReference>
<protein>
    <recommendedName>
        <fullName evidence="6">Sodium/calcium exchanger membrane region domain-containing protein</fullName>
    </recommendedName>
</protein>
<reference evidence="7" key="1">
    <citation type="journal article" date="2015" name="Nature">
        <title>Complex archaea that bridge the gap between prokaryotes and eukaryotes.</title>
        <authorList>
            <person name="Spang A."/>
            <person name="Saw J.H."/>
            <person name="Jorgensen S.L."/>
            <person name="Zaremba-Niedzwiedzka K."/>
            <person name="Martijn J."/>
            <person name="Lind A.E."/>
            <person name="van Eijk R."/>
            <person name="Schleper C."/>
            <person name="Guy L."/>
            <person name="Ettema T.J."/>
        </authorList>
    </citation>
    <scope>NUCLEOTIDE SEQUENCE</scope>
</reference>
<feature type="transmembrane region" description="Helical" evidence="5">
    <location>
        <begin position="178"/>
        <end position="200"/>
    </location>
</feature>
<dbReference type="InterPro" id="IPR004837">
    <property type="entry name" value="NaCa_Exmemb"/>
</dbReference>
<feature type="transmembrane region" description="Helical" evidence="5">
    <location>
        <begin position="142"/>
        <end position="158"/>
    </location>
</feature>
<dbReference type="NCBIfam" id="TIGR00367">
    <property type="entry name" value="calcium/sodium antiporter"/>
    <property type="match status" value="1"/>
</dbReference>
<comment type="caution">
    <text evidence="7">The sequence shown here is derived from an EMBL/GenBank/DDBJ whole genome shotgun (WGS) entry which is preliminary data.</text>
</comment>
<feature type="domain" description="Sodium/calcium exchanger membrane region" evidence="6">
    <location>
        <begin position="182"/>
        <end position="323"/>
    </location>
</feature>
<feature type="transmembrane region" description="Helical" evidence="5">
    <location>
        <begin position="339"/>
        <end position="357"/>
    </location>
</feature>
<dbReference type="PANTHER" id="PTHR10846">
    <property type="entry name" value="SODIUM/POTASSIUM/CALCIUM EXCHANGER"/>
    <property type="match status" value="1"/>
</dbReference>
<name>A0A0F9R0K1_9ZZZZ</name>
<evidence type="ECO:0000313" key="7">
    <source>
        <dbReference type="EMBL" id="KKN50150.1"/>
    </source>
</evidence>
<feature type="transmembrane region" description="Helical" evidence="5">
    <location>
        <begin position="280"/>
        <end position="299"/>
    </location>
</feature>
<dbReference type="EMBL" id="LAZR01001131">
    <property type="protein sequence ID" value="KKN50150.1"/>
    <property type="molecule type" value="Genomic_DNA"/>
</dbReference>
<dbReference type="AlphaFoldDB" id="A0A0F9R0K1"/>
<feature type="domain" description="Sodium/calcium exchanger membrane region" evidence="6">
    <location>
        <begin position="18"/>
        <end position="157"/>
    </location>
</feature>
<dbReference type="PANTHER" id="PTHR10846:SF8">
    <property type="entry name" value="INNER MEMBRANE PROTEIN YRBG"/>
    <property type="match status" value="1"/>
</dbReference>
<feature type="transmembrane region" description="Helical" evidence="5">
    <location>
        <begin position="246"/>
        <end position="268"/>
    </location>
</feature>